<dbReference type="EMBL" id="VULO01000001">
    <property type="protein sequence ID" value="MSS83285.1"/>
    <property type="molecule type" value="Genomic_DNA"/>
</dbReference>
<dbReference type="PANTHER" id="PTHR31302">
    <property type="entry name" value="TRANSMEMBRANE PROTEIN WITH METALLOPHOSPHOESTERASE DOMAIN-RELATED"/>
    <property type="match status" value="1"/>
</dbReference>
<dbReference type="GO" id="GO:0009245">
    <property type="term" value="P:lipid A biosynthetic process"/>
    <property type="evidence" value="ECO:0007669"/>
    <property type="project" value="TreeGrafter"/>
</dbReference>
<dbReference type="Gene3D" id="3.60.21.10">
    <property type="match status" value="1"/>
</dbReference>
<proteinExistence type="predicted"/>
<keyword evidence="3" id="KW-1185">Reference proteome</keyword>
<dbReference type="InterPro" id="IPR029052">
    <property type="entry name" value="Metallo-depent_PP-like"/>
</dbReference>
<organism evidence="2 3">
    <name type="scientific">Scrofimicrobium canadense</name>
    <dbReference type="NCBI Taxonomy" id="2652290"/>
    <lineage>
        <taxon>Bacteria</taxon>
        <taxon>Bacillati</taxon>
        <taxon>Actinomycetota</taxon>
        <taxon>Actinomycetes</taxon>
        <taxon>Actinomycetales</taxon>
        <taxon>Actinomycetaceae</taxon>
        <taxon>Scrofimicrobium</taxon>
    </lineage>
</organism>
<dbReference type="InterPro" id="IPR004843">
    <property type="entry name" value="Calcineurin-like_PHP"/>
</dbReference>
<reference evidence="2 3" key="1">
    <citation type="submission" date="2019-08" db="EMBL/GenBank/DDBJ databases">
        <title>In-depth cultivation of the pig gut microbiome towards novel bacterial diversity and tailored functional studies.</title>
        <authorList>
            <person name="Wylensek D."/>
            <person name="Hitch T.C.A."/>
            <person name="Clavel T."/>
        </authorList>
    </citation>
    <scope>NUCLEOTIDE SEQUENCE [LARGE SCALE GENOMIC DNA]</scope>
    <source>
        <strain evidence="2 3">WB03_NA08</strain>
    </source>
</reference>
<dbReference type="InterPro" id="IPR051158">
    <property type="entry name" value="Metallophosphoesterase_sf"/>
</dbReference>
<evidence type="ECO:0000259" key="1">
    <source>
        <dbReference type="Pfam" id="PF00149"/>
    </source>
</evidence>
<comment type="caution">
    <text evidence="2">The sequence shown here is derived from an EMBL/GenBank/DDBJ whole genome shotgun (WGS) entry which is preliminary data.</text>
</comment>
<evidence type="ECO:0000313" key="3">
    <source>
        <dbReference type="Proteomes" id="UP000470875"/>
    </source>
</evidence>
<accession>A0A6N7W1W5</accession>
<dbReference type="GO" id="GO:0016020">
    <property type="term" value="C:membrane"/>
    <property type="evidence" value="ECO:0007669"/>
    <property type="project" value="GOC"/>
</dbReference>
<dbReference type="GO" id="GO:0008758">
    <property type="term" value="F:UDP-2,3-diacylglucosamine hydrolase activity"/>
    <property type="evidence" value="ECO:0007669"/>
    <property type="project" value="TreeGrafter"/>
</dbReference>
<sequence>MRGSALTAASLTALATAGLSYAHWESKRPVLRKETIYLTPRPGFHALNVLHISDLHMFPGQDFIKPFLAKVAEENTIDIVISTGDNLGAPGASHLLLSALEPLLALPGAFVFGSNDYYSPLSKSPLDYLKRNRHVSATQHGERTTPDLPWFEVAQAFTRAGWKDLSNRCDVTEIAGIPLALAGVDDPHINRDRFPDVNSEWKNPDALRIGLTHAPYRRVLDRFSALNTDVILAGHTHGGQVRVPFVGPVVVNCDIPLSAGRGLTPWNNSRLHVSAGLGTSPFAQIRFSCRPEVSLLKLVPAA</sequence>
<dbReference type="Pfam" id="PF00149">
    <property type="entry name" value="Metallophos"/>
    <property type="match status" value="1"/>
</dbReference>
<dbReference type="Proteomes" id="UP000470875">
    <property type="component" value="Unassembled WGS sequence"/>
</dbReference>
<protein>
    <submittedName>
        <fullName evidence="2">Metallophosphoesterase</fullName>
    </submittedName>
</protein>
<name>A0A6N7W1W5_9ACTO</name>
<dbReference type="SUPFAM" id="SSF56300">
    <property type="entry name" value="Metallo-dependent phosphatases"/>
    <property type="match status" value="1"/>
</dbReference>
<dbReference type="PANTHER" id="PTHR31302:SF20">
    <property type="entry name" value="CONSERVED PROTEIN"/>
    <property type="match status" value="1"/>
</dbReference>
<dbReference type="AlphaFoldDB" id="A0A6N7W1W5"/>
<feature type="domain" description="Calcineurin-like phosphoesterase" evidence="1">
    <location>
        <begin position="48"/>
        <end position="238"/>
    </location>
</feature>
<evidence type="ECO:0000313" key="2">
    <source>
        <dbReference type="EMBL" id="MSS83285.1"/>
    </source>
</evidence>
<gene>
    <name evidence="2" type="ORF">FYJ24_00590</name>
</gene>